<dbReference type="InterPro" id="IPR041532">
    <property type="entry name" value="RlmI-like_PUA"/>
</dbReference>
<keyword evidence="3" id="KW-0698">rRNA processing</keyword>
<dbReference type="GO" id="GO:0005737">
    <property type="term" value="C:cytoplasm"/>
    <property type="evidence" value="ECO:0007669"/>
    <property type="project" value="UniProtKB-SubCell"/>
</dbReference>
<comment type="subcellular location">
    <subcellularLocation>
        <location evidence="1">Cytoplasm</location>
    </subcellularLocation>
</comment>
<evidence type="ECO:0000313" key="11">
    <source>
        <dbReference type="Proteomes" id="UP000315540"/>
    </source>
</evidence>
<dbReference type="Gene3D" id="3.30.750.80">
    <property type="entry name" value="RNA methyltransferase domain (HRMD) like"/>
    <property type="match status" value="1"/>
</dbReference>
<dbReference type="Pfam" id="PF17785">
    <property type="entry name" value="PUA_3"/>
    <property type="match status" value="1"/>
</dbReference>
<dbReference type="RefSeq" id="WP_140589061.1">
    <property type="nucleotide sequence ID" value="NZ_VFWZ01000001.1"/>
</dbReference>
<sequence length="404" mass="45736">MNILASIETKRLAVKVKSAAEKMIKKEHPWIFENSITKQNIEGNAGDLVIIYDQKKNKFLACGLYDPYSPIRIKLIQFKKPEKIDKDWFAKKIKHAYQKRLPLLETVTNSYRLLFGENDHFPGCIADVYDTVLVIKLYSHIWFPYLNWIVKHLIQQSNCSTVVIRLSRSLQSKGETFGLKDGQVLYGKLHDEVVIFKEHGVNFSANVIKGHKTGYFLDHRHNRKRVGEMAKDKTVLDVFSYAGGFSVHALHGGAKEVTSLDISKHALDMAKSNASLNSHSGTHKIIVADAFEGLQKLITSQNKFDIVVIDPPSFAKQESEINRAKNSYARLAKLGSKLVAKNGILILASCSSRVSPEEFFEISENSILETNTSFEIIEKTGHDIDHPIIFSEGEYLKCGYYKIM</sequence>
<dbReference type="Pfam" id="PF10672">
    <property type="entry name" value="Methyltrans_SAM"/>
    <property type="match status" value="1"/>
</dbReference>
<keyword evidence="11" id="KW-1185">Reference proteome</keyword>
<dbReference type="GO" id="GO:0006364">
    <property type="term" value="P:rRNA processing"/>
    <property type="evidence" value="ECO:0007669"/>
    <property type="project" value="UniProtKB-KW"/>
</dbReference>
<dbReference type="AlphaFoldDB" id="A0A504JQA2"/>
<evidence type="ECO:0000313" key="10">
    <source>
        <dbReference type="EMBL" id="TPN88971.1"/>
    </source>
</evidence>
<evidence type="ECO:0000256" key="8">
    <source>
        <dbReference type="ARBA" id="ARBA00038091"/>
    </source>
</evidence>
<dbReference type="Gene3D" id="3.40.50.150">
    <property type="entry name" value="Vaccinia Virus protein VP39"/>
    <property type="match status" value="1"/>
</dbReference>
<keyword evidence="2" id="KW-0963">Cytoplasm</keyword>
<dbReference type="Gene3D" id="2.30.130.10">
    <property type="entry name" value="PUA domain"/>
    <property type="match status" value="1"/>
</dbReference>
<dbReference type="GO" id="GO:0008168">
    <property type="term" value="F:methyltransferase activity"/>
    <property type="evidence" value="ECO:0007669"/>
    <property type="project" value="UniProtKB-KW"/>
</dbReference>
<keyword evidence="7" id="KW-0694">RNA-binding</keyword>
<dbReference type="CDD" id="cd21153">
    <property type="entry name" value="PUA_RlmI"/>
    <property type="match status" value="1"/>
</dbReference>
<keyword evidence="4 10" id="KW-0489">Methyltransferase</keyword>
<dbReference type="SUPFAM" id="SSF53335">
    <property type="entry name" value="S-adenosyl-L-methionine-dependent methyltransferases"/>
    <property type="match status" value="1"/>
</dbReference>
<dbReference type="SMART" id="SM00359">
    <property type="entry name" value="PUA"/>
    <property type="match status" value="1"/>
</dbReference>
<dbReference type="InterPro" id="IPR015947">
    <property type="entry name" value="PUA-like_sf"/>
</dbReference>
<gene>
    <name evidence="10" type="ORF">FHK87_01765</name>
</gene>
<proteinExistence type="inferred from homology"/>
<dbReference type="GO" id="GO:0003723">
    <property type="term" value="F:RNA binding"/>
    <property type="evidence" value="ECO:0007669"/>
    <property type="project" value="UniProtKB-KW"/>
</dbReference>
<name>A0A504JQA2_9FLAO</name>
<keyword evidence="6" id="KW-0949">S-adenosyl-L-methionine</keyword>
<dbReference type="CDD" id="cd02440">
    <property type="entry name" value="AdoMet_MTases"/>
    <property type="match status" value="1"/>
</dbReference>
<dbReference type="GO" id="GO:0032259">
    <property type="term" value="P:methylation"/>
    <property type="evidence" value="ECO:0007669"/>
    <property type="project" value="UniProtKB-KW"/>
</dbReference>
<dbReference type="InterPro" id="IPR029063">
    <property type="entry name" value="SAM-dependent_MTases_sf"/>
</dbReference>
<evidence type="ECO:0000256" key="5">
    <source>
        <dbReference type="ARBA" id="ARBA00022679"/>
    </source>
</evidence>
<dbReference type="InterPro" id="IPR002478">
    <property type="entry name" value="PUA"/>
</dbReference>
<dbReference type="InterPro" id="IPR019614">
    <property type="entry name" value="SAM-dep_methyl-trfase"/>
</dbReference>
<comment type="caution">
    <text evidence="10">The sequence shown here is derived from an EMBL/GenBank/DDBJ whole genome shotgun (WGS) entry which is preliminary data.</text>
</comment>
<dbReference type="PANTHER" id="PTHR42873">
    <property type="entry name" value="RIBOSOMAL RNA LARGE SUBUNIT METHYLTRANSFERASE"/>
    <property type="match status" value="1"/>
</dbReference>
<evidence type="ECO:0000256" key="6">
    <source>
        <dbReference type="ARBA" id="ARBA00022691"/>
    </source>
</evidence>
<dbReference type="EMBL" id="VFWZ01000001">
    <property type="protein sequence ID" value="TPN88971.1"/>
    <property type="molecule type" value="Genomic_DNA"/>
</dbReference>
<dbReference type="OrthoDB" id="9805492at2"/>
<evidence type="ECO:0000259" key="9">
    <source>
        <dbReference type="SMART" id="SM00359"/>
    </source>
</evidence>
<dbReference type="PANTHER" id="PTHR42873:SF1">
    <property type="entry name" value="S-ADENOSYLMETHIONINE-DEPENDENT METHYLTRANSFERASE DOMAIN-CONTAINING PROTEIN"/>
    <property type="match status" value="1"/>
</dbReference>
<accession>A0A504JQA2</accession>
<evidence type="ECO:0000256" key="1">
    <source>
        <dbReference type="ARBA" id="ARBA00004496"/>
    </source>
</evidence>
<dbReference type="Proteomes" id="UP000315540">
    <property type="component" value="Unassembled WGS sequence"/>
</dbReference>
<evidence type="ECO:0000256" key="7">
    <source>
        <dbReference type="ARBA" id="ARBA00022884"/>
    </source>
</evidence>
<evidence type="ECO:0000256" key="3">
    <source>
        <dbReference type="ARBA" id="ARBA00022552"/>
    </source>
</evidence>
<protein>
    <submittedName>
        <fullName evidence="10">Class I SAM-dependent rRNA methyltransferase</fullName>
    </submittedName>
</protein>
<organism evidence="10 11">
    <name type="scientific">Aquimarina algicola</name>
    <dbReference type="NCBI Taxonomy" id="2589995"/>
    <lineage>
        <taxon>Bacteria</taxon>
        <taxon>Pseudomonadati</taxon>
        <taxon>Bacteroidota</taxon>
        <taxon>Flavobacteriia</taxon>
        <taxon>Flavobacteriales</taxon>
        <taxon>Flavobacteriaceae</taxon>
        <taxon>Aquimarina</taxon>
    </lineage>
</organism>
<dbReference type="InterPro" id="IPR036974">
    <property type="entry name" value="PUA_sf"/>
</dbReference>
<dbReference type="SUPFAM" id="SSF88697">
    <property type="entry name" value="PUA domain-like"/>
    <property type="match status" value="1"/>
</dbReference>
<evidence type="ECO:0000256" key="4">
    <source>
        <dbReference type="ARBA" id="ARBA00022603"/>
    </source>
</evidence>
<feature type="domain" description="PUA" evidence="9">
    <location>
        <begin position="12"/>
        <end position="98"/>
    </location>
</feature>
<keyword evidence="5 10" id="KW-0808">Transferase</keyword>
<reference evidence="10 11" key="1">
    <citation type="submission" date="2019-06" db="EMBL/GenBank/DDBJ databases">
        <authorList>
            <person name="Meng X."/>
        </authorList>
    </citation>
    <scope>NUCLEOTIDE SEQUENCE [LARGE SCALE GENOMIC DNA]</scope>
    <source>
        <strain evidence="10 11">M625</strain>
    </source>
</reference>
<dbReference type="CDD" id="cd11572">
    <property type="entry name" value="RlmI_M_like"/>
    <property type="match status" value="1"/>
</dbReference>
<comment type="similarity">
    <text evidence="8">Belongs to the methyltransferase superfamily. RlmI family.</text>
</comment>
<evidence type="ECO:0000256" key="2">
    <source>
        <dbReference type="ARBA" id="ARBA00022490"/>
    </source>
</evidence>